<evidence type="ECO:0000256" key="1">
    <source>
        <dbReference type="ARBA" id="ARBA00001966"/>
    </source>
</evidence>
<evidence type="ECO:0000256" key="12">
    <source>
        <dbReference type="ARBA" id="ARBA00030295"/>
    </source>
</evidence>
<evidence type="ECO:0000256" key="11">
    <source>
        <dbReference type="ARBA" id="ARBA00026011"/>
    </source>
</evidence>
<comment type="similarity">
    <text evidence="3">Belongs to the ferredoxin thioredoxin reductase beta subunit family.</text>
</comment>
<comment type="function">
    <text evidence="2">Catalytic subunit of the ferredoxin-thioredoxin reductase (FTR), which catalyzes the two-electron reduction of thioredoxins by the electrons provided by reduced ferredoxin.</text>
</comment>
<dbReference type="EC" id="1.8.7.2" evidence="4"/>
<sequence>MSEPKEETLHRVRNYVTKYCAKTGLTTHSMPEVTDAVVAGLANHIDTLGKPLCPCRFYPDKAEEIKSRTWLCPCEDMKKYKYCHCMLFVNEDGMPVTEHLPEGHEGIATYGVTKDPAPEKYNPPK</sequence>
<dbReference type="OrthoDB" id="12890at2"/>
<evidence type="ECO:0000256" key="10">
    <source>
        <dbReference type="ARBA" id="ARBA00023157"/>
    </source>
</evidence>
<evidence type="ECO:0000256" key="7">
    <source>
        <dbReference type="ARBA" id="ARBA00023002"/>
    </source>
</evidence>
<evidence type="ECO:0000313" key="15">
    <source>
        <dbReference type="Proteomes" id="UP000091979"/>
    </source>
</evidence>
<keyword evidence="10" id="KW-1015">Disulfide bond</keyword>
<dbReference type="InterPro" id="IPR036644">
    <property type="entry name" value="FTR_bsu_sf"/>
</dbReference>
<organism evidence="14 15">
    <name type="scientific">Halodesulfovibrio spirochaetisodalis</name>
    <dbReference type="NCBI Taxonomy" id="1560234"/>
    <lineage>
        <taxon>Bacteria</taxon>
        <taxon>Pseudomonadati</taxon>
        <taxon>Thermodesulfobacteriota</taxon>
        <taxon>Desulfovibrionia</taxon>
        <taxon>Desulfovibrionales</taxon>
        <taxon>Desulfovibrionaceae</taxon>
        <taxon>Halodesulfovibrio</taxon>
    </lineage>
</organism>
<dbReference type="PANTHER" id="PTHR35113:SF1">
    <property type="entry name" value="FERREDOXIN-THIOREDOXIN REDUCTASE CATALYTIC CHAIN, CHLOROPLASTIC"/>
    <property type="match status" value="1"/>
</dbReference>
<dbReference type="GO" id="GO:0046872">
    <property type="term" value="F:metal ion binding"/>
    <property type="evidence" value="ECO:0007669"/>
    <property type="project" value="UniProtKB-KW"/>
</dbReference>
<keyword evidence="8" id="KW-0408">Iron</keyword>
<dbReference type="STRING" id="1560234.SP90_15375"/>
<evidence type="ECO:0000256" key="9">
    <source>
        <dbReference type="ARBA" id="ARBA00023014"/>
    </source>
</evidence>
<keyword evidence="5" id="KW-0004">4Fe-4S</keyword>
<dbReference type="PATRIC" id="fig|1560234.3.peg.2361"/>
<evidence type="ECO:0000256" key="5">
    <source>
        <dbReference type="ARBA" id="ARBA00022485"/>
    </source>
</evidence>
<comment type="caution">
    <text evidence="14">The sequence shown here is derived from an EMBL/GenBank/DDBJ whole genome shotgun (WGS) entry which is preliminary data.</text>
</comment>
<name>A0A1B7X974_9BACT</name>
<dbReference type="Gene3D" id="3.90.460.10">
    <property type="entry name" value="Ferredoxin thioredoxin reductase catalytic beta subunit"/>
    <property type="match status" value="1"/>
</dbReference>
<gene>
    <name evidence="14" type="ORF">SP90_15375</name>
</gene>
<keyword evidence="7" id="KW-0560">Oxidoreductase</keyword>
<dbReference type="GO" id="GO:0016730">
    <property type="term" value="F:oxidoreductase activity, acting on iron-sulfur proteins as donors"/>
    <property type="evidence" value="ECO:0007669"/>
    <property type="project" value="InterPro"/>
</dbReference>
<keyword evidence="9" id="KW-0411">Iron-sulfur</keyword>
<dbReference type="EMBL" id="JXMS01000035">
    <property type="protein sequence ID" value="OBQ45925.1"/>
    <property type="molecule type" value="Genomic_DNA"/>
</dbReference>
<protein>
    <recommendedName>
        <fullName evidence="4">ferredoxin:thioredoxin reductase</fullName>
        <ecNumber evidence="4">1.8.7.2</ecNumber>
    </recommendedName>
    <alternativeName>
        <fullName evidence="12">Ferredoxin-thioredoxin reductase subunit B</fullName>
    </alternativeName>
</protein>
<evidence type="ECO:0000313" key="14">
    <source>
        <dbReference type="EMBL" id="OBQ45925.1"/>
    </source>
</evidence>
<evidence type="ECO:0000256" key="13">
    <source>
        <dbReference type="ARBA" id="ARBA00048150"/>
    </source>
</evidence>
<evidence type="ECO:0000256" key="8">
    <source>
        <dbReference type="ARBA" id="ARBA00023004"/>
    </source>
</evidence>
<dbReference type="Proteomes" id="UP000091979">
    <property type="component" value="Unassembled WGS sequence"/>
</dbReference>
<dbReference type="InterPro" id="IPR004209">
    <property type="entry name" value="FTR_bsu"/>
</dbReference>
<comment type="cofactor">
    <cofactor evidence="1">
        <name>[4Fe-4S] cluster</name>
        <dbReference type="ChEBI" id="CHEBI:49883"/>
    </cofactor>
</comment>
<evidence type="ECO:0000256" key="2">
    <source>
        <dbReference type="ARBA" id="ARBA00003945"/>
    </source>
</evidence>
<comment type="subunit">
    <text evidence="11">Heterodimer of subunit A (variable subunit) and subunit B (catalytic subunit). Heterodimeric FTR forms a complex with ferredoxin and thioredoxin.</text>
</comment>
<evidence type="ECO:0000256" key="4">
    <source>
        <dbReference type="ARBA" id="ARBA00012358"/>
    </source>
</evidence>
<evidence type="ECO:0000256" key="6">
    <source>
        <dbReference type="ARBA" id="ARBA00022723"/>
    </source>
</evidence>
<keyword evidence="6" id="KW-0479">Metal-binding</keyword>
<dbReference type="PANTHER" id="PTHR35113">
    <property type="entry name" value="FERREDOXIN-THIOREDOXIN REDUCTASE CATALYTIC CHAIN, CHLOROPLASTIC"/>
    <property type="match status" value="1"/>
</dbReference>
<accession>A0A1B7X974</accession>
<comment type="catalytic activity">
    <reaction evidence="13">
        <text>[thioredoxin]-disulfide + 2 reduced [2Fe-2S]-[ferredoxin] + 2 H(+) = [thioredoxin]-dithiol + 2 oxidized [2Fe-2S]-[ferredoxin]</text>
        <dbReference type="Rhea" id="RHEA:42336"/>
        <dbReference type="Rhea" id="RHEA-COMP:10000"/>
        <dbReference type="Rhea" id="RHEA-COMP:10001"/>
        <dbReference type="Rhea" id="RHEA-COMP:10698"/>
        <dbReference type="Rhea" id="RHEA-COMP:10700"/>
        <dbReference type="ChEBI" id="CHEBI:15378"/>
        <dbReference type="ChEBI" id="CHEBI:29950"/>
        <dbReference type="ChEBI" id="CHEBI:33737"/>
        <dbReference type="ChEBI" id="CHEBI:33738"/>
        <dbReference type="ChEBI" id="CHEBI:50058"/>
        <dbReference type="EC" id="1.8.7.2"/>
    </reaction>
</comment>
<proteinExistence type="inferred from homology"/>
<dbReference type="SUPFAM" id="SSF57662">
    <property type="entry name" value="Ferredoxin thioredoxin reductase (FTR), catalytic beta chain"/>
    <property type="match status" value="1"/>
</dbReference>
<dbReference type="RefSeq" id="WP_066858348.1">
    <property type="nucleotide sequence ID" value="NZ_JXMS01000035.1"/>
</dbReference>
<dbReference type="GO" id="GO:0051539">
    <property type="term" value="F:4 iron, 4 sulfur cluster binding"/>
    <property type="evidence" value="ECO:0007669"/>
    <property type="project" value="UniProtKB-KW"/>
</dbReference>
<keyword evidence="15" id="KW-1185">Reference proteome</keyword>
<evidence type="ECO:0000256" key="3">
    <source>
        <dbReference type="ARBA" id="ARBA00007941"/>
    </source>
</evidence>
<reference evidence="14 15" key="1">
    <citation type="submission" date="2015-01" db="EMBL/GenBank/DDBJ databases">
        <title>Desulfovibrio sp. JC271 draft genome sequence.</title>
        <authorList>
            <person name="Shivani Y."/>
            <person name="Subhash Y."/>
            <person name="Sasikala C."/>
            <person name="Ramana C.V."/>
        </authorList>
    </citation>
    <scope>NUCLEOTIDE SEQUENCE [LARGE SCALE GENOMIC DNA]</scope>
    <source>
        <strain evidence="14 15">JC271</strain>
    </source>
</reference>
<dbReference type="AlphaFoldDB" id="A0A1B7X974"/>
<dbReference type="Pfam" id="PF02943">
    <property type="entry name" value="FeThRed_B"/>
    <property type="match status" value="1"/>
</dbReference>